<sequence length="220" mass="25703">MVSRTERKSCILILCVMIVFLLAELPRIYVSSTLFSTYRSNLDMDNAALHKTKTELSQRFAVCLDDIPNVNIADDSCNSDFDELSSHHKEVLTNELEEFTQMLEYTMLHTIDLDYKQLLKQNFFEYLVDVFVDKNYLYAREFKKYAKQNYFDIAVKTYCNGTRKNVRETMFVLGKIYNCLLAIDDINISFAILGSSPYNEAMNYIMNIIWGHIDISLEHL</sequence>
<name>A0A6J8E354_MYTCO</name>
<keyword evidence="2" id="KW-1185">Reference proteome</keyword>
<evidence type="ECO:0000313" key="2">
    <source>
        <dbReference type="Proteomes" id="UP000507470"/>
    </source>
</evidence>
<accession>A0A6J8E354</accession>
<organism evidence="1 2">
    <name type="scientific">Mytilus coruscus</name>
    <name type="common">Sea mussel</name>
    <dbReference type="NCBI Taxonomy" id="42192"/>
    <lineage>
        <taxon>Eukaryota</taxon>
        <taxon>Metazoa</taxon>
        <taxon>Spiralia</taxon>
        <taxon>Lophotrochozoa</taxon>
        <taxon>Mollusca</taxon>
        <taxon>Bivalvia</taxon>
        <taxon>Autobranchia</taxon>
        <taxon>Pteriomorphia</taxon>
        <taxon>Mytilida</taxon>
        <taxon>Mytiloidea</taxon>
        <taxon>Mytilidae</taxon>
        <taxon>Mytilinae</taxon>
        <taxon>Mytilus</taxon>
    </lineage>
</organism>
<dbReference type="AlphaFoldDB" id="A0A6J8E354"/>
<reference evidence="1 2" key="1">
    <citation type="submission" date="2020-06" db="EMBL/GenBank/DDBJ databases">
        <authorList>
            <person name="Li R."/>
            <person name="Bekaert M."/>
        </authorList>
    </citation>
    <scope>NUCLEOTIDE SEQUENCE [LARGE SCALE GENOMIC DNA]</scope>
    <source>
        <strain evidence="2">wild</strain>
    </source>
</reference>
<gene>
    <name evidence="1" type="ORF">MCOR_46789</name>
</gene>
<protein>
    <submittedName>
        <fullName evidence="1">Uncharacterized protein</fullName>
    </submittedName>
</protein>
<evidence type="ECO:0000313" key="1">
    <source>
        <dbReference type="EMBL" id="CAC5413935.1"/>
    </source>
</evidence>
<dbReference type="EMBL" id="CACVKT020008264">
    <property type="protein sequence ID" value="CAC5413935.1"/>
    <property type="molecule type" value="Genomic_DNA"/>
</dbReference>
<proteinExistence type="predicted"/>
<dbReference type="Proteomes" id="UP000507470">
    <property type="component" value="Unassembled WGS sequence"/>
</dbReference>